<keyword evidence="2" id="KW-1185">Reference proteome</keyword>
<proteinExistence type="predicted"/>
<dbReference type="AlphaFoldDB" id="A0A9K3ELM1"/>
<comment type="caution">
    <text evidence="1">The sequence shown here is derived from an EMBL/GenBank/DDBJ whole genome shotgun (WGS) entry which is preliminary data.</text>
</comment>
<evidence type="ECO:0000313" key="1">
    <source>
        <dbReference type="EMBL" id="KAF5774229.1"/>
    </source>
</evidence>
<organism evidence="1 2">
    <name type="scientific">Helianthus annuus</name>
    <name type="common">Common sunflower</name>
    <dbReference type="NCBI Taxonomy" id="4232"/>
    <lineage>
        <taxon>Eukaryota</taxon>
        <taxon>Viridiplantae</taxon>
        <taxon>Streptophyta</taxon>
        <taxon>Embryophyta</taxon>
        <taxon>Tracheophyta</taxon>
        <taxon>Spermatophyta</taxon>
        <taxon>Magnoliopsida</taxon>
        <taxon>eudicotyledons</taxon>
        <taxon>Gunneridae</taxon>
        <taxon>Pentapetalae</taxon>
        <taxon>asterids</taxon>
        <taxon>campanulids</taxon>
        <taxon>Asterales</taxon>
        <taxon>Asteraceae</taxon>
        <taxon>Asteroideae</taxon>
        <taxon>Heliantheae alliance</taxon>
        <taxon>Heliantheae</taxon>
        <taxon>Helianthus</taxon>
    </lineage>
</organism>
<reference evidence="1" key="1">
    <citation type="journal article" date="2017" name="Nature">
        <title>The sunflower genome provides insights into oil metabolism, flowering and Asterid evolution.</title>
        <authorList>
            <person name="Badouin H."/>
            <person name="Gouzy J."/>
            <person name="Grassa C.J."/>
            <person name="Murat F."/>
            <person name="Staton S.E."/>
            <person name="Cottret L."/>
            <person name="Lelandais-Briere C."/>
            <person name="Owens G.L."/>
            <person name="Carrere S."/>
            <person name="Mayjonade B."/>
            <person name="Legrand L."/>
            <person name="Gill N."/>
            <person name="Kane N.C."/>
            <person name="Bowers J.E."/>
            <person name="Hubner S."/>
            <person name="Bellec A."/>
            <person name="Berard A."/>
            <person name="Berges H."/>
            <person name="Blanchet N."/>
            <person name="Boniface M.C."/>
            <person name="Brunel D."/>
            <person name="Catrice O."/>
            <person name="Chaidir N."/>
            <person name="Claudel C."/>
            <person name="Donnadieu C."/>
            <person name="Faraut T."/>
            <person name="Fievet G."/>
            <person name="Helmstetter N."/>
            <person name="King M."/>
            <person name="Knapp S.J."/>
            <person name="Lai Z."/>
            <person name="Le Paslier M.C."/>
            <person name="Lippi Y."/>
            <person name="Lorenzon L."/>
            <person name="Mandel J.R."/>
            <person name="Marage G."/>
            <person name="Marchand G."/>
            <person name="Marquand E."/>
            <person name="Bret-Mestries E."/>
            <person name="Morien E."/>
            <person name="Nambeesan S."/>
            <person name="Nguyen T."/>
            <person name="Pegot-Espagnet P."/>
            <person name="Pouilly N."/>
            <person name="Raftis F."/>
            <person name="Sallet E."/>
            <person name="Schiex T."/>
            <person name="Thomas J."/>
            <person name="Vandecasteele C."/>
            <person name="Vares D."/>
            <person name="Vear F."/>
            <person name="Vautrin S."/>
            <person name="Crespi M."/>
            <person name="Mangin B."/>
            <person name="Burke J.M."/>
            <person name="Salse J."/>
            <person name="Munos S."/>
            <person name="Vincourt P."/>
            <person name="Rieseberg L.H."/>
            <person name="Langlade N.B."/>
        </authorList>
    </citation>
    <scope>NUCLEOTIDE SEQUENCE</scope>
    <source>
        <tissue evidence="1">Leaves</tissue>
    </source>
</reference>
<dbReference type="Proteomes" id="UP000215914">
    <property type="component" value="Unassembled WGS sequence"/>
</dbReference>
<gene>
    <name evidence="1" type="ORF">HanXRQr2_Chr13g0597891</name>
</gene>
<reference evidence="1" key="2">
    <citation type="submission" date="2020-06" db="EMBL/GenBank/DDBJ databases">
        <title>Helianthus annuus Genome sequencing and assembly Release 2.</title>
        <authorList>
            <person name="Gouzy J."/>
            <person name="Langlade N."/>
            <person name="Munos S."/>
        </authorList>
    </citation>
    <scope>NUCLEOTIDE SEQUENCE</scope>
    <source>
        <tissue evidence="1">Leaves</tissue>
    </source>
</reference>
<evidence type="ECO:0008006" key="3">
    <source>
        <dbReference type="Google" id="ProtNLM"/>
    </source>
</evidence>
<name>A0A9K3ELM1_HELAN</name>
<sequence>MFCSVNMLNENDYKQSEEIRSTTFAENMESVLLSADVKNIRDKSFSFVPALHDDHFYYVCFNLWDNKVEVLDNNAKDVSMKAKYDKRPEKLVRPSFYKIQMSFVKKCMISDVICIKTQLKKLHELVNKLEHNLIY</sequence>
<protein>
    <recommendedName>
        <fullName evidence="3">Ulp1 protease family, C-terminal catalytic domain-containing protein</fullName>
    </recommendedName>
</protein>
<evidence type="ECO:0000313" key="2">
    <source>
        <dbReference type="Proteomes" id="UP000215914"/>
    </source>
</evidence>
<accession>A0A9K3ELM1</accession>
<dbReference type="EMBL" id="MNCJ02000328">
    <property type="protein sequence ID" value="KAF5774229.1"/>
    <property type="molecule type" value="Genomic_DNA"/>
</dbReference>
<dbReference type="Gramene" id="mRNA:HanXRQr2_Chr13g0597891">
    <property type="protein sequence ID" value="mRNA:HanXRQr2_Chr13g0597891"/>
    <property type="gene ID" value="HanXRQr2_Chr13g0597891"/>
</dbReference>